<reference evidence="3" key="2">
    <citation type="submission" date="2025-09" db="UniProtKB">
        <authorList>
            <consortium name="Ensembl"/>
        </authorList>
    </citation>
    <scope>IDENTIFICATION</scope>
</reference>
<dbReference type="InterPro" id="IPR031419">
    <property type="entry name" value="RAD51_interact"/>
</dbReference>
<keyword evidence="4" id="KW-1185">Reference proteome</keyword>
<evidence type="ECO:0000313" key="4">
    <source>
        <dbReference type="Proteomes" id="UP000694564"/>
    </source>
</evidence>
<gene>
    <name evidence="3" type="primary">RAD51AP2</name>
</gene>
<feature type="compositionally biased region" description="Low complexity" evidence="1">
    <location>
        <begin position="119"/>
        <end position="134"/>
    </location>
</feature>
<dbReference type="Proteomes" id="UP000694564">
    <property type="component" value="Chromosome 14"/>
</dbReference>
<evidence type="ECO:0000313" key="3">
    <source>
        <dbReference type="Ensembl" id="ENSSVLP00005032036.1"/>
    </source>
</evidence>
<dbReference type="PANTHER" id="PTHR39229:SF1">
    <property type="entry name" value="RAD51-ASSOCIATED PROTEIN 2"/>
    <property type="match status" value="1"/>
</dbReference>
<proteinExistence type="predicted"/>
<dbReference type="PANTHER" id="PTHR39229">
    <property type="entry name" value="MCG1037962"/>
    <property type="match status" value="1"/>
</dbReference>
<dbReference type="AlphaFoldDB" id="A0A8D2DZK4"/>
<reference evidence="3" key="1">
    <citation type="submission" date="2025-08" db="UniProtKB">
        <authorList>
            <consortium name="Ensembl"/>
        </authorList>
    </citation>
    <scope>IDENTIFICATION</scope>
</reference>
<dbReference type="GO" id="GO:0032991">
    <property type="term" value="C:protein-containing complex"/>
    <property type="evidence" value="ECO:0007669"/>
    <property type="project" value="Ensembl"/>
</dbReference>
<feature type="compositionally biased region" description="Polar residues" evidence="1">
    <location>
        <begin position="975"/>
        <end position="986"/>
    </location>
</feature>
<organism evidence="3 4">
    <name type="scientific">Sciurus vulgaris</name>
    <name type="common">Eurasian red squirrel</name>
    <dbReference type="NCBI Taxonomy" id="55149"/>
    <lineage>
        <taxon>Eukaryota</taxon>
        <taxon>Metazoa</taxon>
        <taxon>Chordata</taxon>
        <taxon>Craniata</taxon>
        <taxon>Vertebrata</taxon>
        <taxon>Euteleostomi</taxon>
        <taxon>Mammalia</taxon>
        <taxon>Eutheria</taxon>
        <taxon>Euarchontoglires</taxon>
        <taxon>Glires</taxon>
        <taxon>Rodentia</taxon>
        <taxon>Sciuromorpha</taxon>
        <taxon>Sciuridae</taxon>
        <taxon>Sciurinae</taxon>
        <taxon>Sciurini</taxon>
        <taxon>Sciurus</taxon>
    </lineage>
</organism>
<dbReference type="OrthoDB" id="9934401at2759"/>
<feature type="compositionally biased region" description="Pro residues" evidence="1">
    <location>
        <begin position="108"/>
        <end position="118"/>
    </location>
</feature>
<dbReference type="Pfam" id="PF15696">
    <property type="entry name" value="RAD51_interact"/>
    <property type="match status" value="1"/>
</dbReference>
<feature type="domain" description="RAD51 interacting motif" evidence="2">
    <location>
        <begin position="1098"/>
        <end position="1135"/>
    </location>
</feature>
<dbReference type="Ensembl" id="ENSSVLT00005035561.1">
    <property type="protein sequence ID" value="ENSSVLP00005032036.1"/>
    <property type="gene ID" value="ENSSVLG00005025196.1"/>
</dbReference>
<name>A0A8D2DZK4_SCIVU</name>
<dbReference type="GeneTree" id="ENSGT00470000042500"/>
<dbReference type="InterPro" id="IPR053355">
    <property type="entry name" value="RAD51-associated"/>
</dbReference>
<evidence type="ECO:0000256" key="1">
    <source>
        <dbReference type="SAM" id="MobiDB-lite"/>
    </source>
</evidence>
<feature type="compositionally biased region" description="Basic and acidic residues" evidence="1">
    <location>
        <begin position="165"/>
        <end position="182"/>
    </location>
</feature>
<feature type="region of interest" description="Disordered" evidence="1">
    <location>
        <begin position="83"/>
        <end position="185"/>
    </location>
</feature>
<accession>A0A8D2DZK4</accession>
<evidence type="ECO:0000259" key="2">
    <source>
        <dbReference type="Pfam" id="PF15696"/>
    </source>
</evidence>
<feature type="region of interest" description="Disordered" evidence="1">
    <location>
        <begin position="974"/>
        <end position="994"/>
    </location>
</feature>
<protein>
    <submittedName>
        <fullName evidence="3">RAD51 associated protein 2</fullName>
    </submittedName>
</protein>
<sequence>MALRHPTPQLGELRGPPSSLPSPEDPDSQPPGSKRPRLEEPGGVSEAGWRLPWVPRLPEAAVREWRPRPVDAFLISMDVIFESPTDPRAAPPVSGKQTGSLGCQKSRPPGPGCSPPPASGRARAGPRARGAPSGQLLPGVSSARCLGGAGAEAGLPLPPASARGGRHEDGKQPSPQRRDSVLKDNSYIRQAENPFLDVTFYKEARPTFREIKNRCEADSVMPSNRKENNISSSRLKIPKSQNQRSVEIAKPSYFRDSITIRIPEFPTVLNSNVSFVYLKETAKKKSDKLEAYVRDFTNIYWSQNRPDVKKQKLQDDKKSVDVENGLTEYYESNPQSVSNQNNFESKKDLISLNCYHYSSIKCDARDPKKNFTVTLEKANREEAETSLNSYRLEKSPNRDCNIGRILKRNRQSCWIMKNCKVNCENMKNPREMNLLQLLVKDLVNKKDYHNTKVMNVRQQSKPLLIGMSGSQKNLIKIDWLNGKGENDNILQLKYYIIQKDFHLSKIFQSFTIENFNFLSSISGNKNNIVAWYKIFKCKKQIGIQNIITGNMNVNINSYNLSKYLQTSVLEHLNVILKIHIVSLFDNFDSLIRIENDSELEEGCIFKWIVHLNYPKNSTMENPIVYLIWILTFSRLLENNMRPLLKKRKLFKTKLLEGSKKENISSFRTMTKNICFPTFEAYEKMEFDDVEEISLTKETSYKTMSCPEQLMSVENWAHCGLSTIKTHLKCGSQFIQNSHACKNEKYYEIKTCHQDLDTERKREHSKISKFNSMCVLEAFFNVCQQAILASQKSVHSEQSNTTCTTQVPNFKNLLSETEGKKYDIVLKNEVKVTPQSLTDSCQLHSIPLEKEASFFPMGGRLSVQSGSLRKKVNVEETKSANQNNVGDRNEYESILQESELVNSKHFHPKNDSTLYVNLQFETNSSEGNNECFQDLTAKCLSTETLTIVKDFEMKSKFDLVLKELQMFHEISKENEIASTRESNNGQKNDFGKRNDIEDAEIETEKDLKMIAAHKICTSLPCEKAAGLSKHKTHQGLFKWKTISNNGEQEVPNEFCCGTSEKQLLYSTFEEDDKKPLPERLAFFPDECKEEKFNYLLREGSHFSHGISRVQPLKTCNRPIRIGLSRKARLKQLHPYLK</sequence>
<feature type="region of interest" description="Disordered" evidence="1">
    <location>
        <begin position="1"/>
        <end position="68"/>
    </location>
</feature>